<dbReference type="Gene3D" id="2.60.40.3440">
    <property type="match status" value="1"/>
</dbReference>
<dbReference type="InterPro" id="IPR047971">
    <property type="entry name" value="ExeM-like"/>
</dbReference>
<dbReference type="InterPro" id="IPR036691">
    <property type="entry name" value="Endo/exonu/phosph_ase_sf"/>
</dbReference>
<dbReference type="GO" id="GO:0004519">
    <property type="term" value="F:endonuclease activity"/>
    <property type="evidence" value="ECO:0007669"/>
    <property type="project" value="UniProtKB-KW"/>
</dbReference>
<evidence type="ECO:0000313" key="4">
    <source>
        <dbReference type="EMBL" id="QHQ36486.1"/>
    </source>
</evidence>
<proteinExistence type="predicted"/>
<dbReference type="PRINTS" id="PR00313">
    <property type="entry name" value="CABNDNGRPT"/>
</dbReference>
<keyword evidence="4" id="KW-0540">Nuclease</keyword>
<dbReference type="InterPro" id="IPR002126">
    <property type="entry name" value="Cadherin-like_dom"/>
</dbReference>
<dbReference type="PROSITE" id="PS00330">
    <property type="entry name" value="HEMOLYSIN_CALCIUM"/>
    <property type="match status" value="2"/>
</dbReference>
<feature type="domain" description="LTD" evidence="3">
    <location>
        <begin position="475"/>
        <end position="670"/>
    </location>
</feature>
<dbReference type="PANTHER" id="PTHR42834:SF1">
    <property type="entry name" value="ENDONUCLEASE_EXONUCLEASE_PHOSPHATASE FAMILY PROTEIN (AFU_ORTHOLOGUE AFUA_3G09210)"/>
    <property type="match status" value="1"/>
</dbReference>
<keyword evidence="4" id="KW-0255">Endonuclease</keyword>
<dbReference type="Pfam" id="PF00028">
    <property type="entry name" value="Cadherin"/>
    <property type="match status" value="1"/>
</dbReference>
<feature type="region of interest" description="Disordered" evidence="1">
    <location>
        <begin position="979"/>
        <end position="1002"/>
    </location>
</feature>
<dbReference type="CDD" id="cd04486">
    <property type="entry name" value="YhcR_OBF_like"/>
    <property type="match status" value="1"/>
</dbReference>
<dbReference type="RefSeq" id="WP_161863033.1">
    <property type="nucleotide sequence ID" value="NZ_CP046620.1"/>
</dbReference>
<dbReference type="PANTHER" id="PTHR42834">
    <property type="entry name" value="ENDONUCLEASE/EXONUCLEASE/PHOSPHATASE FAMILY PROTEIN (AFU_ORTHOLOGUE AFUA_3G09210)"/>
    <property type="match status" value="1"/>
</dbReference>
<evidence type="ECO:0000256" key="1">
    <source>
        <dbReference type="SAM" id="MobiDB-lite"/>
    </source>
</evidence>
<dbReference type="InterPro" id="IPR015919">
    <property type="entry name" value="Cadherin-like_sf"/>
</dbReference>
<dbReference type="SUPFAM" id="SSF49313">
    <property type="entry name" value="Cadherin-like"/>
    <property type="match status" value="1"/>
</dbReference>
<dbReference type="SUPFAM" id="SSF56219">
    <property type="entry name" value="DNase I-like"/>
    <property type="match status" value="1"/>
</dbReference>
<dbReference type="SMART" id="SM00112">
    <property type="entry name" value="CA"/>
    <property type="match status" value="1"/>
</dbReference>
<name>A0A6P1T4R9_9RHOB</name>
<dbReference type="InterPro" id="IPR001322">
    <property type="entry name" value="Lamin_tail_dom"/>
</dbReference>
<feature type="compositionally biased region" description="Basic and acidic residues" evidence="1">
    <location>
        <begin position="474"/>
        <end position="484"/>
    </location>
</feature>
<evidence type="ECO:0000313" key="5">
    <source>
        <dbReference type="Proteomes" id="UP000464495"/>
    </source>
</evidence>
<dbReference type="EMBL" id="CP046620">
    <property type="protein sequence ID" value="QHQ36486.1"/>
    <property type="molecule type" value="Genomic_DNA"/>
</dbReference>
<dbReference type="GO" id="GO:0016020">
    <property type="term" value="C:membrane"/>
    <property type="evidence" value="ECO:0007669"/>
    <property type="project" value="InterPro"/>
</dbReference>
<dbReference type="InterPro" id="IPR011049">
    <property type="entry name" value="Serralysin-like_metalloprot_C"/>
</dbReference>
<dbReference type="InterPro" id="IPR005135">
    <property type="entry name" value="Endo/exonuclease/phosphatase"/>
</dbReference>
<dbReference type="Proteomes" id="UP000464495">
    <property type="component" value="Chromosome"/>
</dbReference>
<sequence length="1357" mass="140029">MARTPRAFIFGTNQDDILDGTSLSDRVFGYAGDDLIFSEGGDDRIVAGRGNDVLIGGTGNDNLIGGSGFDTAIYAGGIDDYAIREMSGGRIRIRDLTGDEGRDTLRGVEAIYFDTDGYTLYLDGTNNAVLAGDDSVATGENAPLAIDVATLLSNDREFDGDTIDITAVSATAASGAAVTLSGGTVSYDPGDLFDYLAEGETVTDTFTYTVDDGNGGTDTATVTVTITGTNDDPELVADTAVTIDENTTDIPASIAATDVDSDTLAFSITGGDDALFFAIDPETGTLSFVVAPDFETPLDLDGDNIYEVTVTVSDGDGGSASETISVTVADVTETPVIAPRINEIHYDNDGGDVGEFVEIRTAAGADITGMLLEFYNGSNSAVYDTEAVEAADFASSDGTYDYYVVEVSGIQNGSPDGIALSQDGTLIEFLSYEGTLTGSGGAADGVLSTDIGVSEPGDTPIGFSVQRGEDDDWDGPRAETRGEDNAPQPLIINELAVSTTGTDWEFVELFGQAGTSLDGYSLVQIGGSTAFNPGEVLSVIDFTGGVIGDNGFFLATSPGAEATFPVTGDLNFADNTFTNGASTFLLVEGFTGAEGDDLDADDDGTLDSPPFTAVQDEVALTDASSPILYSDVVVGPDGTFLAAGAQRSEDGGGEFVITEFGSSTGYTPTAGGTGTGTGGTPVLISEIQGAGDTSALVGQQVQVTAIVTYVDENGYFLQEEDADADGNAATSEGIFVFTGASGLGTIAIGQQVTIEGTVDEFGGETQISGVTSTTLIASDQEMPTAASVLISPDTTQADYEAVEGMRVSVTSGTSEALTVIENFELARYGQVAISAGTQTQPTQLFDAQTEAAAIEELMEDNANNRLILEDGVSAQNPDGFEYIPAAQGDNGNGYLDAGDTFTAEGPTLRLGTQIVEAVEGVMTFTSNGFGAPAEFQVIVQEQLVLDESTNADARPDTPDDVGGDIQVASANVLNFFTTLDDGSGGGSGPDDLEPRGATSASDLERQTDALVDMLLGTGAEVLALQELENNGFGTTSAIATLVAALNAEASLRGLSANFEFVDPTGGDPDGFIGTDAITTGIIFDANAVTPVYADYLEFEEASAADTFALADVLNQVASSDDQLGDFQRSRPAVAATFVDNTTGDTFTVVSNHFKSKGDSNLEDVVADAVAALAGGSTAITQADIDAVLADPNYDQGNGQGFWNAVRTDAANELSAWLPGAYLAAAQAANPGLALGEDFLVLGDFNAYAEEDPTQAFRDQTADYIDLIDSFLPGGQDEAFSFIFDGQGGTLDQAFGSTSLAGNITGVTEWHINAQEPGLLNYSSEFTNPAFFEDGVFAASDHDPLIIGLDLDDPLAVV</sequence>
<dbReference type="PROSITE" id="PS51841">
    <property type="entry name" value="LTD"/>
    <property type="match status" value="1"/>
</dbReference>
<dbReference type="KEGG" id="amaq:GO499_15530"/>
<dbReference type="Pfam" id="PF17963">
    <property type="entry name" value="Big_9"/>
    <property type="match status" value="1"/>
</dbReference>
<accession>A0A6P1T4R9</accession>
<dbReference type="Pfam" id="PF03372">
    <property type="entry name" value="Exo_endo_phos"/>
    <property type="match status" value="1"/>
</dbReference>
<evidence type="ECO:0000259" key="3">
    <source>
        <dbReference type="PROSITE" id="PS51841"/>
    </source>
</evidence>
<dbReference type="Gene3D" id="3.60.10.10">
    <property type="entry name" value="Endonuclease/exonuclease/phosphatase"/>
    <property type="match status" value="1"/>
</dbReference>
<organism evidence="4 5">
    <name type="scientific">Algicella marina</name>
    <dbReference type="NCBI Taxonomy" id="2683284"/>
    <lineage>
        <taxon>Bacteria</taxon>
        <taxon>Pseudomonadati</taxon>
        <taxon>Pseudomonadota</taxon>
        <taxon>Alphaproteobacteria</taxon>
        <taxon>Rhodobacterales</taxon>
        <taxon>Paracoccaceae</taxon>
        <taxon>Algicella</taxon>
    </lineage>
</organism>
<dbReference type="InterPro" id="IPR001343">
    <property type="entry name" value="Hemolysn_Ca-bd"/>
</dbReference>
<dbReference type="CDD" id="cd11304">
    <property type="entry name" value="Cadherin_repeat"/>
    <property type="match status" value="1"/>
</dbReference>
<dbReference type="Gene3D" id="2.150.10.10">
    <property type="entry name" value="Serralysin-like metalloprotease, C-terminal"/>
    <property type="match status" value="1"/>
</dbReference>
<dbReference type="GO" id="GO:0007156">
    <property type="term" value="P:homophilic cell adhesion via plasma membrane adhesion molecules"/>
    <property type="evidence" value="ECO:0007669"/>
    <property type="project" value="InterPro"/>
</dbReference>
<dbReference type="InterPro" id="IPR018511">
    <property type="entry name" value="Hemolysin-typ_Ca-bd_CS"/>
</dbReference>
<dbReference type="GO" id="GO:0005509">
    <property type="term" value="F:calcium ion binding"/>
    <property type="evidence" value="ECO:0007669"/>
    <property type="project" value="InterPro"/>
</dbReference>
<reference evidence="4 5" key="1">
    <citation type="submission" date="2019-12" db="EMBL/GenBank/DDBJ databases">
        <title>Complete genome sequence of Algicella marina strain 9Alg 56(T) isolated from the red alga Tichocarpus crinitus.</title>
        <authorList>
            <person name="Kim S.-G."/>
            <person name="Nedashkovskaya O.I."/>
        </authorList>
    </citation>
    <scope>NUCLEOTIDE SEQUENCE [LARGE SCALE GENOMIC DNA]</scope>
    <source>
        <strain evidence="4 5">9Alg 56</strain>
    </source>
</reference>
<dbReference type="SUPFAM" id="SSF51120">
    <property type="entry name" value="beta-Roll"/>
    <property type="match status" value="1"/>
</dbReference>
<dbReference type="InterPro" id="IPR010221">
    <property type="entry name" value="VCBS_dom"/>
</dbReference>
<keyword evidence="4" id="KW-0378">Hydrolase</keyword>
<keyword evidence="5" id="KW-1185">Reference proteome</keyword>
<dbReference type="NCBIfam" id="NF033681">
    <property type="entry name" value="ExeM_NucH_DNase"/>
    <property type="match status" value="1"/>
</dbReference>
<feature type="domain" description="Cadherin" evidence="2">
    <location>
        <begin position="235"/>
        <end position="341"/>
    </location>
</feature>
<dbReference type="NCBIfam" id="TIGR01965">
    <property type="entry name" value="VCBS_repeat"/>
    <property type="match status" value="1"/>
</dbReference>
<protein>
    <submittedName>
        <fullName evidence="4">ExeM/NucH family extracellular endonuclease</fullName>
    </submittedName>
</protein>
<dbReference type="PROSITE" id="PS50268">
    <property type="entry name" value="CADHERIN_2"/>
    <property type="match status" value="1"/>
</dbReference>
<dbReference type="Gene3D" id="2.60.40.60">
    <property type="entry name" value="Cadherins"/>
    <property type="match status" value="1"/>
</dbReference>
<gene>
    <name evidence="4" type="ORF">GO499_15530</name>
</gene>
<evidence type="ECO:0000259" key="2">
    <source>
        <dbReference type="PROSITE" id="PS50268"/>
    </source>
</evidence>
<dbReference type="Pfam" id="PF00353">
    <property type="entry name" value="HemolysinCabind"/>
    <property type="match status" value="1"/>
</dbReference>
<feature type="region of interest" description="Disordered" evidence="1">
    <location>
        <begin position="458"/>
        <end position="485"/>
    </location>
</feature>